<dbReference type="SUPFAM" id="SSF69047">
    <property type="entry name" value="Hypothetical protein YjbJ"/>
    <property type="match status" value="1"/>
</dbReference>
<evidence type="ECO:0000259" key="3">
    <source>
        <dbReference type="Pfam" id="PF05532"/>
    </source>
</evidence>
<dbReference type="Gene3D" id="1.10.1470.10">
    <property type="entry name" value="YjbJ"/>
    <property type="match status" value="1"/>
</dbReference>
<dbReference type="OrthoDB" id="4419830at2"/>
<name>A0A376CLU0_9CORY</name>
<protein>
    <submittedName>
        <fullName evidence="4">CsbD family protein probably involved in stress response</fullName>
    </submittedName>
</protein>
<keyword evidence="5" id="KW-1185">Reference proteome</keyword>
<dbReference type="Proteomes" id="UP000254467">
    <property type="component" value="Unassembled WGS sequence"/>
</dbReference>
<dbReference type="InterPro" id="IPR008462">
    <property type="entry name" value="CsbD"/>
</dbReference>
<reference evidence="4 5" key="1">
    <citation type="submission" date="2018-06" db="EMBL/GenBank/DDBJ databases">
        <authorList>
            <consortium name="Pathogen Informatics"/>
            <person name="Doyle S."/>
        </authorList>
    </citation>
    <scope>NUCLEOTIDE SEQUENCE [LARGE SCALE GENOMIC DNA]</scope>
    <source>
        <strain evidence="4 5">NCTC11862</strain>
    </source>
</reference>
<dbReference type="EMBL" id="UFXQ01000001">
    <property type="protein sequence ID" value="STC69394.1"/>
    <property type="molecule type" value="Genomic_DNA"/>
</dbReference>
<dbReference type="STRING" id="35756.GCA_001044155_01089"/>
<feature type="compositionally biased region" description="Basic and acidic residues" evidence="2">
    <location>
        <begin position="26"/>
        <end position="45"/>
    </location>
</feature>
<organism evidence="4 5">
    <name type="scientific">Corynebacterium pilosum</name>
    <dbReference type="NCBI Taxonomy" id="35756"/>
    <lineage>
        <taxon>Bacteria</taxon>
        <taxon>Bacillati</taxon>
        <taxon>Actinomycetota</taxon>
        <taxon>Actinomycetes</taxon>
        <taxon>Mycobacteriales</taxon>
        <taxon>Corynebacteriaceae</taxon>
        <taxon>Corynebacterium</taxon>
    </lineage>
</organism>
<feature type="compositionally biased region" description="Basic and acidic residues" evidence="2">
    <location>
        <begin position="7"/>
        <end position="19"/>
    </location>
</feature>
<evidence type="ECO:0000256" key="1">
    <source>
        <dbReference type="ARBA" id="ARBA00009129"/>
    </source>
</evidence>
<feature type="region of interest" description="Disordered" evidence="2">
    <location>
        <begin position="1"/>
        <end position="45"/>
    </location>
</feature>
<evidence type="ECO:0000313" key="5">
    <source>
        <dbReference type="Proteomes" id="UP000254467"/>
    </source>
</evidence>
<accession>A0A376CLU0</accession>
<evidence type="ECO:0000256" key="2">
    <source>
        <dbReference type="SAM" id="MobiDB-lite"/>
    </source>
</evidence>
<proteinExistence type="inferred from homology"/>
<dbReference type="InterPro" id="IPR036629">
    <property type="entry name" value="YjbJ_sf"/>
</dbReference>
<dbReference type="AlphaFoldDB" id="A0A376CLU0"/>
<comment type="similarity">
    <text evidence="1">Belongs to the UPF0337 (CsbD) family.</text>
</comment>
<sequence>MADVDNQFEKAGGKIKEGFGEATDNDSVKNEGKADQTKADLKDKVSEAGDKVKDAANKVIGSFQDDKDNK</sequence>
<feature type="domain" description="CsbD-like" evidence="3">
    <location>
        <begin position="4"/>
        <end position="54"/>
    </location>
</feature>
<evidence type="ECO:0000313" key="4">
    <source>
        <dbReference type="EMBL" id="STC69394.1"/>
    </source>
</evidence>
<dbReference type="RefSeq" id="WP_018581280.1">
    <property type="nucleotide sequence ID" value="NZ_LDYD01000006.1"/>
</dbReference>
<gene>
    <name evidence="4" type="ORF">NCTC11862_01183</name>
</gene>
<dbReference type="Pfam" id="PF05532">
    <property type="entry name" value="CsbD"/>
    <property type="match status" value="1"/>
</dbReference>